<gene>
    <name evidence="1" type="ORF">LP092_07420</name>
</gene>
<dbReference type="SUPFAM" id="SSF47598">
    <property type="entry name" value="Ribbon-helix-helix"/>
    <property type="match status" value="1"/>
</dbReference>
<dbReference type="RefSeq" id="WP_264682980.1">
    <property type="nucleotide sequence ID" value="NZ_CP087784.1"/>
</dbReference>
<evidence type="ECO:0000313" key="1">
    <source>
        <dbReference type="EMBL" id="UZA04545.1"/>
    </source>
</evidence>
<evidence type="ECO:0008006" key="3">
    <source>
        <dbReference type="Google" id="ProtNLM"/>
    </source>
</evidence>
<proteinExistence type="predicted"/>
<organism evidence="1 2">
    <name type="scientific">Moraxella bovis</name>
    <dbReference type="NCBI Taxonomy" id="476"/>
    <lineage>
        <taxon>Bacteria</taxon>
        <taxon>Pseudomonadati</taxon>
        <taxon>Pseudomonadota</taxon>
        <taxon>Gammaproteobacteria</taxon>
        <taxon>Moraxellales</taxon>
        <taxon>Moraxellaceae</taxon>
        <taxon>Moraxella</taxon>
    </lineage>
</organism>
<dbReference type="Gene3D" id="1.10.1220.10">
    <property type="entry name" value="Met repressor-like"/>
    <property type="match status" value="1"/>
</dbReference>
<dbReference type="Proteomes" id="UP001163632">
    <property type="component" value="Chromosome"/>
</dbReference>
<name>A0ABY6MC13_MORBO</name>
<dbReference type="EMBL" id="CP087830">
    <property type="protein sequence ID" value="UZA04545.1"/>
    <property type="molecule type" value="Genomic_DNA"/>
</dbReference>
<sequence length="80" mass="9125">MSYLNHHELLQTQDTWKRSQIRLPPSLHQAVVNYANDNNMSLNTAIVELLDKGLISSPTDQSDLLKQILTEIQSLKKPLD</sequence>
<dbReference type="InterPro" id="IPR013321">
    <property type="entry name" value="Arc_rbn_hlx_hlx"/>
</dbReference>
<reference evidence="1" key="1">
    <citation type="journal article" date="2022" name="BMC Microbiol.">
        <title>Whole genome sequencing of Moraxella bovis strains from North America reveals two genotypes with different genetic determinants.</title>
        <authorList>
            <person name="Wynn E.L."/>
            <person name="Hille M.M."/>
            <person name="Loy J.D."/>
            <person name="Schuller G."/>
            <person name="Kuhn K.L."/>
            <person name="Dickey A.M."/>
            <person name="Bono J.L."/>
            <person name="Clawson M.L."/>
        </authorList>
    </citation>
    <scope>NUCLEOTIDE SEQUENCE</scope>
    <source>
        <strain evidence="1">SAM102599</strain>
    </source>
</reference>
<keyword evidence="2" id="KW-1185">Reference proteome</keyword>
<evidence type="ECO:0000313" key="2">
    <source>
        <dbReference type="Proteomes" id="UP001163632"/>
    </source>
</evidence>
<accession>A0ABY6MC13</accession>
<protein>
    <recommendedName>
        <fullName evidence="3">Arc family DNA-binding protein</fullName>
    </recommendedName>
</protein>
<dbReference type="InterPro" id="IPR010985">
    <property type="entry name" value="Ribbon_hlx_hlx"/>
</dbReference>